<name>A0A8X6QY87_NEPPI</name>
<keyword evidence="2" id="KW-1185">Reference proteome</keyword>
<dbReference type="EMBL" id="BMAW01130941">
    <property type="protein sequence ID" value="GFU37019.1"/>
    <property type="molecule type" value="Genomic_DNA"/>
</dbReference>
<dbReference type="Proteomes" id="UP000887013">
    <property type="component" value="Unassembled WGS sequence"/>
</dbReference>
<gene>
    <name evidence="1" type="ORF">NPIL_601271</name>
</gene>
<reference evidence="1" key="1">
    <citation type="submission" date="2020-08" db="EMBL/GenBank/DDBJ databases">
        <title>Multicomponent nature underlies the extraordinary mechanical properties of spider dragline silk.</title>
        <authorList>
            <person name="Kono N."/>
            <person name="Nakamura H."/>
            <person name="Mori M."/>
            <person name="Yoshida Y."/>
            <person name="Ohtoshi R."/>
            <person name="Malay A.D."/>
            <person name="Moran D.A.P."/>
            <person name="Tomita M."/>
            <person name="Numata K."/>
            <person name="Arakawa K."/>
        </authorList>
    </citation>
    <scope>NUCLEOTIDE SEQUENCE</scope>
</reference>
<evidence type="ECO:0000313" key="2">
    <source>
        <dbReference type="Proteomes" id="UP000887013"/>
    </source>
</evidence>
<accession>A0A8X6QY87</accession>
<comment type="caution">
    <text evidence="1">The sequence shown here is derived from an EMBL/GenBank/DDBJ whole genome shotgun (WGS) entry which is preliminary data.</text>
</comment>
<proteinExistence type="predicted"/>
<dbReference type="AlphaFoldDB" id="A0A8X6QY87"/>
<evidence type="ECO:0000313" key="1">
    <source>
        <dbReference type="EMBL" id="GFU37019.1"/>
    </source>
</evidence>
<organism evidence="1 2">
    <name type="scientific">Nephila pilipes</name>
    <name type="common">Giant wood spider</name>
    <name type="synonym">Nephila maculata</name>
    <dbReference type="NCBI Taxonomy" id="299642"/>
    <lineage>
        <taxon>Eukaryota</taxon>
        <taxon>Metazoa</taxon>
        <taxon>Ecdysozoa</taxon>
        <taxon>Arthropoda</taxon>
        <taxon>Chelicerata</taxon>
        <taxon>Arachnida</taxon>
        <taxon>Araneae</taxon>
        <taxon>Araneomorphae</taxon>
        <taxon>Entelegynae</taxon>
        <taxon>Araneoidea</taxon>
        <taxon>Nephilidae</taxon>
        <taxon>Nephila</taxon>
    </lineage>
</organism>
<protein>
    <submittedName>
        <fullName evidence="1">Uncharacterized protein</fullName>
    </submittedName>
</protein>
<sequence>MAVIAICSFSGPFVAVRSPRQRVRKQQPIAPFLTAMLDEDMTQRLQSVTYLRALLNNVWLGKTGLEGTFRLTTADNELHGKTIQVPYLPQKISPRLGKKYEAKSTRVSEPLAIIPIAFEEQFQTSSFESLNSALDAHQTRAARLRNGMEHGRGLL</sequence>